<reference evidence="2" key="1">
    <citation type="submission" date="2018-02" db="EMBL/GenBank/DDBJ databases">
        <title>Rhizophora mucronata_Transcriptome.</title>
        <authorList>
            <person name="Meera S.P."/>
            <person name="Sreeshan A."/>
            <person name="Augustine A."/>
        </authorList>
    </citation>
    <scope>NUCLEOTIDE SEQUENCE</scope>
    <source>
        <tissue evidence="2">Leaf</tissue>
    </source>
</reference>
<proteinExistence type="predicted"/>
<feature type="compositionally biased region" description="Basic and acidic residues" evidence="1">
    <location>
        <begin position="7"/>
        <end position="20"/>
    </location>
</feature>
<sequence>MQYSTKILEKKISPENDKSNDWSSEEDALSLKRQSNRSATEGGTLSMNCSSIPSISCDLSLGI</sequence>
<evidence type="ECO:0000256" key="1">
    <source>
        <dbReference type="SAM" id="MobiDB-lite"/>
    </source>
</evidence>
<evidence type="ECO:0000313" key="2">
    <source>
        <dbReference type="EMBL" id="MBW98792.1"/>
    </source>
</evidence>
<dbReference type="EMBL" id="GGEC01018309">
    <property type="protein sequence ID" value="MBW98792.1"/>
    <property type="molecule type" value="Transcribed_RNA"/>
</dbReference>
<organism evidence="2">
    <name type="scientific">Rhizophora mucronata</name>
    <name type="common">Asiatic mangrove</name>
    <dbReference type="NCBI Taxonomy" id="61149"/>
    <lineage>
        <taxon>Eukaryota</taxon>
        <taxon>Viridiplantae</taxon>
        <taxon>Streptophyta</taxon>
        <taxon>Embryophyta</taxon>
        <taxon>Tracheophyta</taxon>
        <taxon>Spermatophyta</taxon>
        <taxon>Magnoliopsida</taxon>
        <taxon>eudicotyledons</taxon>
        <taxon>Gunneridae</taxon>
        <taxon>Pentapetalae</taxon>
        <taxon>rosids</taxon>
        <taxon>fabids</taxon>
        <taxon>Malpighiales</taxon>
        <taxon>Rhizophoraceae</taxon>
        <taxon>Rhizophora</taxon>
    </lineage>
</organism>
<dbReference type="AlphaFoldDB" id="A0A2P2JZ93"/>
<name>A0A2P2JZ93_RHIMU</name>
<accession>A0A2P2JZ93</accession>
<feature type="region of interest" description="Disordered" evidence="1">
    <location>
        <begin position="1"/>
        <end position="45"/>
    </location>
</feature>
<protein>
    <submittedName>
        <fullName evidence="2">Uncharacterized protein</fullName>
    </submittedName>
</protein>
<feature type="compositionally biased region" description="Polar residues" evidence="1">
    <location>
        <begin position="32"/>
        <end position="45"/>
    </location>
</feature>